<proteinExistence type="predicted"/>
<accession>A0A8J4FPH7</accession>
<evidence type="ECO:0000313" key="1">
    <source>
        <dbReference type="EMBL" id="GIL84833.1"/>
    </source>
</evidence>
<keyword evidence="2" id="KW-1185">Reference proteome</keyword>
<gene>
    <name evidence="1" type="ORF">Vretifemale_13372</name>
</gene>
<name>A0A8J4FPH7_9CHLO</name>
<organism evidence="1 2">
    <name type="scientific">Volvox reticuliferus</name>
    <dbReference type="NCBI Taxonomy" id="1737510"/>
    <lineage>
        <taxon>Eukaryota</taxon>
        <taxon>Viridiplantae</taxon>
        <taxon>Chlorophyta</taxon>
        <taxon>core chlorophytes</taxon>
        <taxon>Chlorophyceae</taxon>
        <taxon>CS clade</taxon>
        <taxon>Chlamydomonadales</taxon>
        <taxon>Volvocaceae</taxon>
        <taxon>Volvox</taxon>
    </lineage>
</organism>
<dbReference type="Proteomes" id="UP000747110">
    <property type="component" value="Unassembled WGS sequence"/>
</dbReference>
<comment type="caution">
    <text evidence="1">The sequence shown here is derived from an EMBL/GenBank/DDBJ whole genome shotgun (WGS) entry which is preliminary data.</text>
</comment>
<reference evidence="1" key="1">
    <citation type="journal article" date="2021" name="Proc. Natl. Acad. Sci. U.S.A.">
        <title>Three genomes in the algal genus Volvox reveal the fate of a haploid sex-determining region after a transition to homothallism.</title>
        <authorList>
            <person name="Yamamoto K."/>
            <person name="Hamaji T."/>
            <person name="Kawai-Toyooka H."/>
            <person name="Matsuzaki R."/>
            <person name="Takahashi F."/>
            <person name="Nishimura Y."/>
            <person name="Kawachi M."/>
            <person name="Noguchi H."/>
            <person name="Minakuchi Y."/>
            <person name="Umen J.G."/>
            <person name="Toyoda A."/>
            <person name="Nozaki H."/>
        </authorList>
    </citation>
    <scope>NUCLEOTIDE SEQUENCE</scope>
    <source>
        <strain evidence="1">NIES-3786</strain>
    </source>
</reference>
<evidence type="ECO:0000313" key="2">
    <source>
        <dbReference type="Proteomes" id="UP000747110"/>
    </source>
</evidence>
<sequence length="136" mass="14880">AQRAPGEQAQAVDAVPKMAAAVPRHLKELVGAAVMREPRGCGRRDGRKLGVSSYLGRQGRAHRFQIVYEDGEIEEVGLPELRARLAFTTPDKKNARSTAVRCCIPPSNRPLIMRRTRLSSSCSIISERTNRGSGSL</sequence>
<protein>
    <submittedName>
        <fullName evidence="1">Uncharacterized protein</fullName>
    </submittedName>
</protein>
<dbReference type="AlphaFoldDB" id="A0A8J4FPH7"/>
<dbReference type="EMBL" id="BNCP01000030">
    <property type="protein sequence ID" value="GIL84833.1"/>
    <property type="molecule type" value="Genomic_DNA"/>
</dbReference>
<feature type="non-terminal residue" evidence="1">
    <location>
        <position position="1"/>
    </location>
</feature>